<feature type="transmembrane region" description="Helical" evidence="1">
    <location>
        <begin position="26"/>
        <end position="47"/>
    </location>
</feature>
<evidence type="ECO:0000256" key="1">
    <source>
        <dbReference type="SAM" id="Phobius"/>
    </source>
</evidence>
<organism evidence="2 3">
    <name type="scientific">Kouleothrix aurantiaca</name>
    <dbReference type="NCBI Taxonomy" id="186479"/>
    <lineage>
        <taxon>Bacteria</taxon>
        <taxon>Bacillati</taxon>
        <taxon>Chloroflexota</taxon>
        <taxon>Chloroflexia</taxon>
        <taxon>Chloroflexales</taxon>
        <taxon>Roseiflexineae</taxon>
        <taxon>Roseiflexaceae</taxon>
        <taxon>Kouleothrix</taxon>
    </lineage>
</organism>
<protein>
    <recommendedName>
        <fullName evidence="4">DUF2029 domain-containing protein</fullName>
    </recommendedName>
</protein>
<dbReference type="AlphaFoldDB" id="A0A0P9FET8"/>
<evidence type="ECO:0000313" key="3">
    <source>
        <dbReference type="Proteomes" id="UP000050509"/>
    </source>
</evidence>
<gene>
    <name evidence="2" type="ORF">SE17_20725</name>
</gene>
<keyword evidence="1" id="KW-0472">Membrane</keyword>
<evidence type="ECO:0000313" key="2">
    <source>
        <dbReference type="EMBL" id="KPV51519.1"/>
    </source>
</evidence>
<feature type="transmembrane region" description="Helical" evidence="1">
    <location>
        <begin position="228"/>
        <end position="248"/>
    </location>
</feature>
<name>A0A0P9FET8_9CHLR</name>
<feature type="transmembrane region" description="Helical" evidence="1">
    <location>
        <begin position="84"/>
        <end position="103"/>
    </location>
</feature>
<feature type="transmembrane region" description="Helical" evidence="1">
    <location>
        <begin position="204"/>
        <end position="222"/>
    </location>
</feature>
<feature type="non-terminal residue" evidence="2">
    <location>
        <position position="350"/>
    </location>
</feature>
<comment type="caution">
    <text evidence="2">The sequence shown here is derived from an EMBL/GenBank/DDBJ whole genome shotgun (WGS) entry which is preliminary data.</text>
</comment>
<sequence>MRAFALLPKNHSTHDAVDDTRISGAWLLFATIGTMLAALVVAGILAGHAGLPLGGWLLGVALVAALPSFVPVLRGRVAPRWAELAAALLAACAVAGAGLYAAWPSLLPMGISVDAAHHMQLVDWLATQRALPPITNATRGLLGEMNAYPAGFALLVLAAARAAGQPALEILYPSAAIVGGLVAGVVVALAAGPCSATQPRAWQALLLLAGPLLLLTHTTFFMDAYLDQSYYTMLFGVLLTLLAFGHALALPRWPLAAAAQLGLTLAALASTYPLWVPLPAALAVLVLLRRSHGTQMLWQAALAFGPPVLMGVLDVLPRSRAGQAVLAHQGLVALPTLARLAPILLALLGG</sequence>
<keyword evidence="1" id="KW-0812">Transmembrane</keyword>
<feature type="transmembrane region" description="Helical" evidence="1">
    <location>
        <begin position="170"/>
        <end position="192"/>
    </location>
</feature>
<keyword evidence="3" id="KW-1185">Reference proteome</keyword>
<evidence type="ECO:0008006" key="4">
    <source>
        <dbReference type="Google" id="ProtNLM"/>
    </source>
</evidence>
<feature type="transmembrane region" description="Helical" evidence="1">
    <location>
        <begin position="53"/>
        <end position="72"/>
    </location>
</feature>
<accession>A0A0P9FET8</accession>
<dbReference type="EMBL" id="LJCR01000881">
    <property type="protein sequence ID" value="KPV51519.1"/>
    <property type="molecule type" value="Genomic_DNA"/>
</dbReference>
<proteinExistence type="predicted"/>
<dbReference type="Proteomes" id="UP000050509">
    <property type="component" value="Unassembled WGS sequence"/>
</dbReference>
<keyword evidence="1" id="KW-1133">Transmembrane helix</keyword>
<reference evidence="2 3" key="1">
    <citation type="submission" date="2015-09" db="EMBL/GenBank/DDBJ databases">
        <title>Draft genome sequence of Kouleothrix aurantiaca JCM 19913.</title>
        <authorList>
            <person name="Hemp J."/>
        </authorList>
    </citation>
    <scope>NUCLEOTIDE SEQUENCE [LARGE SCALE GENOMIC DNA]</scope>
    <source>
        <strain evidence="2 3">COM-B</strain>
    </source>
</reference>